<dbReference type="PANTHER" id="PTHR45614:SF274">
    <property type="entry name" value="MYB-LIKE DNA-BINDING PROTEIN"/>
    <property type="match status" value="1"/>
</dbReference>
<proteinExistence type="predicted"/>
<dbReference type="Gene3D" id="1.10.10.60">
    <property type="entry name" value="Homeodomain-like"/>
    <property type="match status" value="1"/>
</dbReference>
<accession>A0A397SB47</accession>
<evidence type="ECO:0000313" key="3">
    <source>
        <dbReference type="EMBL" id="RIA81946.1"/>
    </source>
</evidence>
<evidence type="ECO:0000259" key="2">
    <source>
        <dbReference type="PROSITE" id="PS51294"/>
    </source>
</evidence>
<dbReference type="InterPro" id="IPR009057">
    <property type="entry name" value="Homeodomain-like_sf"/>
</dbReference>
<dbReference type="SUPFAM" id="SSF46689">
    <property type="entry name" value="Homeodomain-like"/>
    <property type="match status" value="1"/>
</dbReference>
<evidence type="ECO:0008006" key="5">
    <source>
        <dbReference type="Google" id="ProtNLM"/>
    </source>
</evidence>
<reference evidence="3 4" key="1">
    <citation type="submission" date="2018-06" db="EMBL/GenBank/DDBJ databases">
        <title>Comparative genomics reveals the genomic features of Rhizophagus irregularis, R. cerebriforme, R. diaphanum and Gigaspora rosea, and their symbiotic lifestyle signature.</title>
        <authorList>
            <person name="Morin E."/>
            <person name="San Clemente H."/>
            <person name="Chen E.C.H."/>
            <person name="De La Providencia I."/>
            <person name="Hainaut M."/>
            <person name="Kuo A."/>
            <person name="Kohler A."/>
            <person name="Murat C."/>
            <person name="Tang N."/>
            <person name="Roy S."/>
            <person name="Loubradou J."/>
            <person name="Henrissat B."/>
            <person name="Grigoriev I.V."/>
            <person name="Corradi N."/>
            <person name="Roux C."/>
            <person name="Martin F.M."/>
        </authorList>
    </citation>
    <scope>NUCLEOTIDE SEQUENCE [LARGE SCALE GENOMIC DNA]</scope>
    <source>
        <strain evidence="3 4">DAOM 227022</strain>
    </source>
</reference>
<keyword evidence="4" id="KW-1185">Reference proteome</keyword>
<dbReference type="PROSITE" id="PS51294">
    <property type="entry name" value="HTH_MYB"/>
    <property type="match status" value="1"/>
</dbReference>
<evidence type="ECO:0000313" key="4">
    <source>
        <dbReference type="Proteomes" id="UP000265703"/>
    </source>
</evidence>
<dbReference type="Pfam" id="PF13921">
    <property type="entry name" value="Myb_DNA-bind_6"/>
    <property type="match status" value="1"/>
</dbReference>
<dbReference type="OrthoDB" id="2307630at2759"/>
<dbReference type="AlphaFoldDB" id="A0A397SB47"/>
<dbReference type="PROSITE" id="PS50090">
    <property type="entry name" value="MYB_LIKE"/>
    <property type="match status" value="1"/>
</dbReference>
<dbReference type="GO" id="GO:0000978">
    <property type="term" value="F:RNA polymerase II cis-regulatory region sequence-specific DNA binding"/>
    <property type="evidence" value="ECO:0007669"/>
    <property type="project" value="TreeGrafter"/>
</dbReference>
<name>A0A397SB47_9GLOM</name>
<dbReference type="GO" id="GO:0000981">
    <property type="term" value="F:DNA-binding transcription factor activity, RNA polymerase II-specific"/>
    <property type="evidence" value="ECO:0007669"/>
    <property type="project" value="TreeGrafter"/>
</dbReference>
<dbReference type="GO" id="GO:0005634">
    <property type="term" value="C:nucleus"/>
    <property type="evidence" value="ECO:0007669"/>
    <property type="project" value="TreeGrafter"/>
</dbReference>
<dbReference type="Proteomes" id="UP000265703">
    <property type="component" value="Unassembled WGS sequence"/>
</dbReference>
<dbReference type="PANTHER" id="PTHR45614">
    <property type="entry name" value="MYB PROTEIN-RELATED"/>
    <property type="match status" value="1"/>
</dbReference>
<protein>
    <recommendedName>
        <fullName evidence="5">HTH myb-type domain-containing protein</fullName>
    </recommendedName>
</protein>
<feature type="domain" description="HTH myb-type" evidence="2">
    <location>
        <begin position="1"/>
        <end position="58"/>
    </location>
</feature>
<dbReference type="EMBL" id="QKYT01000724">
    <property type="protein sequence ID" value="RIA81946.1"/>
    <property type="molecule type" value="Genomic_DNA"/>
</dbReference>
<evidence type="ECO:0000259" key="1">
    <source>
        <dbReference type="PROSITE" id="PS50090"/>
    </source>
</evidence>
<sequence>MDNSNERLFTEEIDNKIIELMKKYGHLSSPYKEIQKEIPQYNSKQIRQRWINHLDPRLCHSDLDKVEKDFIIKEIRNQLIQDQDDEKISWKEIIEKMEGEFDKFRSENKVKNFWYSTKKQILSGRNIPTNASRLEILCEIALEEST</sequence>
<organism evidence="3 4">
    <name type="scientific">Glomus cerebriforme</name>
    <dbReference type="NCBI Taxonomy" id="658196"/>
    <lineage>
        <taxon>Eukaryota</taxon>
        <taxon>Fungi</taxon>
        <taxon>Fungi incertae sedis</taxon>
        <taxon>Mucoromycota</taxon>
        <taxon>Glomeromycotina</taxon>
        <taxon>Glomeromycetes</taxon>
        <taxon>Glomerales</taxon>
        <taxon>Glomeraceae</taxon>
        <taxon>Glomus</taxon>
    </lineage>
</organism>
<dbReference type="InterPro" id="IPR050560">
    <property type="entry name" value="MYB_TF"/>
</dbReference>
<gene>
    <name evidence="3" type="ORF">C1645_836145</name>
</gene>
<dbReference type="InterPro" id="IPR001005">
    <property type="entry name" value="SANT/Myb"/>
</dbReference>
<comment type="caution">
    <text evidence="3">The sequence shown here is derived from an EMBL/GenBank/DDBJ whole genome shotgun (WGS) entry which is preliminary data.</text>
</comment>
<dbReference type="CDD" id="cd00167">
    <property type="entry name" value="SANT"/>
    <property type="match status" value="1"/>
</dbReference>
<dbReference type="InterPro" id="IPR017930">
    <property type="entry name" value="Myb_dom"/>
</dbReference>
<feature type="domain" description="Myb-like" evidence="1">
    <location>
        <begin position="1"/>
        <end position="54"/>
    </location>
</feature>